<evidence type="ECO:0000313" key="1">
    <source>
        <dbReference type="EMBL" id="KAJ7564565.1"/>
    </source>
</evidence>
<comment type="caution">
    <text evidence="1">The sequence shown here is derived from an EMBL/GenBank/DDBJ whole genome shotgun (WGS) entry which is preliminary data.</text>
</comment>
<name>A0ACC2EDX5_DIPCM</name>
<accession>A0ACC2EDX5</accession>
<reference evidence="2" key="1">
    <citation type="journal article" date="2024" name="Proc. Natl. Acad. Sci. U.S.A.">
        <title>Extraordinary preservation of gene collinearity over three hundred million years revealed in homosporous lycophytes.</title>
        <authorList>
            <person name="Li C."/>
            <person name="Wickell D."/>
            <person name="Kuo L.Y."/>
            <person name="Chen X."/>
            <person name="Nie B."/>
            <person name="Liao X."/>
            <person name="Peng D."/>
            <person name="Ji J."/>
            <person name="Jenkins J."/>
            <person name="Williams M."/>
            <person name="Shu S."/>
            <person name="Plott C."/>
            <person name="Barry K."/>
            <person name="Rajasekar S."/>
            <person name="Grimwood J."/>
            <person name="Han X."/>
            <person name="Sun S."/>
            <person name="Hou Z."/>
            <person name="He W."/>
            <person name="Dai G."/>
            <person name="Sun C."/>
            <person name="Schmutz J."/>
            <person name="Leebens-Mack J.H."/>
            <person name="Li F.W."/>
            <person name="Wang L."/>
        </authorList>
    </citation>
    <scope>NUCLEOTIDE SEQUENCE [LARGE SCALE GENOMIC DNA]</scope>
    <source>
        <strain evidence="2">cv. PW_Plant_1</strain>
    </source>
</reference>
<proteinExistence type="predicted"/>
<protein>
    <submittedName>
        <fullName evidence="1">Uncharacterized protein</fullName>
    </submittedName>
</protein>
<dbReference type="Proteomes" id="UP001162992">
    <property type="component" value="Chromosome 2"/>
</dbReference>
<gene>
    <name evidence="1" type="ORF">O6H91_02G023000</name>
</gene>
<evidence type="ECO:0000313" key="2">
    <source>
        <dbReference type="Proteomes" id="UP001162992"/>
    </source>
</evidence>
<sequence>MRSVMGHDSGKSGEESSRRKEGMEDSSKLSGEGVGEKETVMSWAKLECDGVDVSKRQVQIRTGMDEGKKRGLGHLRRGWCEEDKKELGQMQRREDSVNLGQSGLAKLVQGGLGEMGSDALSAKR</sequence>
<dbReference type="EMBL" id="CM055093">
    <property type="protein sequence ID" value="KAJ7564565.1"/>
    <property type="molecule type" value="Genomic_DNA"/>
</dbReference>
<organism evidence="1 2">
    <name type="scientific">Diphasiastrum complanatum</name>
    <name type="common">Issler's clubmoss</name>
    <name type="synonym">Lycopodium complanatum</name>
    <dbReference type="NCBI Taxonomy" id="34168"/>
    <lineage>
        <taxon>Eukaryota</taxon>
        <taxon>Viridiplantae</taxon>
        <taxon>Streptophyta</taxon>
        <taxon>Embryophyta</taxon>
        <taxon>Tracheophyta</taxon>
        <taxon>Lycopodiopsida</taxon>
        <taxon>Lycopodiales</taxon>
        <taxon>Lycopodiaceae</taxon>
        <taxon>Lycopodioideae</taxon>
        <taxon>Diphasiastrum</taxon>
    </lineage>
</organism>
<keyword evidence="2" id="KW-1185">Reference proteome</keyword>